<sequence>MHRLALIRHRTDVLGASFDRNGSAHAQTWSMHEGTPASHRPKNQVPSLNRCQDIARNNICGNRDFFYESGKEADVCGLNLVEPKRKRQAELRPAKRLRRAGLSHEDYRTLSSDDEDIQGYSPPSPCYDPCESADYDED</sequence>
<evidence type="ECO:0000313" key="3">
    <source>
        <dbReference type="Proteomes" id="UP000499080"/>
    </source>
</evidence>
<dbReference type="Proteomes" id="UP000499080">
    <property type="component" value="Unassembled WGS sequence"/>
</dbReference>
<gene>
    <name evidence="2" type="ORF">AVEN_13884_1</name>
</gene>
<dbReference type="AlphaFoldDB" id="A0A4Y2M5Z6"/>
<feature type="region of interest" description="Disordered" evidence="1">
    <location>
        <begin position="87"/>
        <end position="138"/>
    </location>
</feature>
<accession>A0A4Y2M5Z6</accession>
<keyword evidence="3" id="KW-1185">Reference proteome</keyword>
<reference evidence="2 3" key="1">
    <citation type="journal article" date="2019" name="Sci. Rep.">
        <title>Orb-weaving spider Araneus ventricosus genome elucidates the spidroin gene catalogue.</title>
        <authorList>
            <person name="Kono N."/>
            <person name="Nakamura H."/>
            <person name="Ohtoshi R."/>
            <person name="Moran D.A.P."/>
            <person name="Shinohara A."/>
            <person name="Yoshida Y."/>
            <person name="Fujiwara M."/>
            <person name="Mori M."/>
            <person name="Tomita M."/>
            <person name="Arakawa K."/>
        </authorList>
    </citation>
    <scope>NUCLEOTIDE SEQUENCE [LARGE SCALE GENOMIC DNA]</scope>
</reference>
<protein>
    <submittedName>
        <fullName evidence="2">Uncharacterized protein</fullName>
    </submittedName>
</protein>
<dbReference type="EMBL" id="BGPR01006871">
    <property type="protein sequence ID" value="GBN22498.1"/>
    <property type="molecule type" value="Genomic_DNA"/>
</dbReference>
<evidence type="ECO:0000256" key="1">
    <source>
        <dbReference type="SAM" id="MobiDB-lite"/>
    </source>
</evidence>
<comment type="caution">
    <text evidence="2">The sequence shown here is derived from an EMBL/GenBank/DDBJ whole genome shotgun (WGS) entry which is preliminary data.</text>
</comment>
<evidence type="ECO:0000313" key="2">
    <source>
        <dbReference type="EMBL" id="GBN22498.1"/>
    </source>
</evidence>
<organism evidence="2 3">
    <name type="scientific">Araneus ventricosus</name>
    <name type="common">Orbweaver spider</name>
    <name type="synonym">Epeira ventricosa</name>
    <dbReference type="NCBI Taxonomy" id="182803"/>
    <lineage>
        <taxon>Eukaryota</taxon>
        <taxon>Metazoa</taxon>
        <taxon>Ecdysozoa</taxon>
        <taxon>Arthropoda</taxon>
        <taxon>Chelicerata</taxon>
        <taxon>Arachnida</taxon>
        <taxon>Araneae</taxon>
        <taxon>Araneomorphae</taxon>
        <taxon>Entelegynae</taxon>
        <taxon>Araneoidea</taxon>
        <taxon>Araneidae</taxon>
        <taxon>Araneus</taxon>
    </lineage>
</organism>
<proteinExistence type="predicted"/>
<name>A0A4Y2M5Z6_ARAVE</name>